<dbReference type="EMBL" id="JBHFAB010000001">
    <property type="protein sequence ID" value="MFC1415038.1"/>
    <property type="molecule type" value="Genomic_DNA"/>
</dbReference>
<gene>
    <name evidence="1" type="ORF">ACEZDE_00015</name>
</gene>
<dbReference type="RefSeq" id="WP_380530064.1">
    <property type="nucleotide sequence ID" value="NZ_JBHFAB010000001.1"/>
</dbReference>
<name>A0ABV6VMW7_9ACTN</name>
<dbReference type="Proteomes" id="UP001592531">
    <property type="component" value="Unassembled WGS sequence"/>
</dbReference>
<sequence length="119" mass="13092">MTAQPEHQNAEALIPRPERTITTALKAALAVVAPDRLLEMQTEQAEAITKAIDADALDPLRGFLLRWAVVVEVERHQETASKLRRVEYLMQVAEDPADSRGHALAAAEILRAAYRVLGA</sequence>
<reference evidence="1 2" key="1">
    <citation type="submission" date="2024-09" db="EMBL/GenBank/DDBJ databases">
        <authorList>
            <person name="Lee S.D."/>
        </authorList>
    </citation>
    <scope>NUCLEOTIDE SEQUENCE [LARGE SCALE GENOMIC DNA]</scope>
    <source>
        <strain evidence="1 2">N8-3</strain>
    </source>
</reference>
<organism evidence="1 2">
    <name type="scientific">Streptacidiphilus cavernicola</name>
    <dbReference type="NCBI Taxonomy" id="3342716"/>
    <lineage>
        <taxon>Bacteria</taxon>
        <taxon>Bacillati</taxon>
        <taxon>Actinomycetota</taxon>
        <taxon>Actinomycetes</taxon>
        <taxon>Kitasatosporales</taxon>
        <taxon>Streptomycetaceae</taxon>
        <taxon>Streptacidiphilus</taxon>
    </lineage>
</organism>
<protein>
    <submittedName>
        <fullName evidence="1">Uncharacterized protein</fullName>
    </submittedName>
</protein>
<accession>A0ABV6VMW7</accession>
<proteinExistence type="predicted"/>
<keyword evidence="2" id="KW-1185">Reference proteome</keyword>
<comment type="caution">
    <text evidence="1">The sequence shown here is derived from an EMBL/GenBank/DDBJ whole genome shotgun (WGS) entry which is preliminary data.</text>
</comment>
<evidence type="ECO:0000313" key="2">
    <source>
        <dbReference type="Proteomes" id="UP001592531"/>
    </source>
</evidence>
<evidence type="ECO:0000313" key="1">
    <source>
        <dbReference type="EMBL" id="MFC1415038.1"/>
    </source>
</evidence>